<protein>
    <submittedName>
        <fullName evidence="3">DUF1624 domain-containing protein</fullName>
    </submittedName>
</protein>
<dbReference type="Pfam" id="PF07786">
    <property type="entry name" value="HGSNAT_cat"/>
    <property type="match status" value="1"/>
</dbReference>
<comment type="caution">
    <text evidence="3">The sequence shown here is derived from an EMBL/GenBank/DDBJ whole genome shotgun (WGS) entry which is preliminary data.</text>
</comment>
<evidence type="ECO:0000313" key="3">
    <source>
        <dbReference type="EMBL" id="HIX39107.1"/>
    </source>
</evidence>
<accession>A0A9D1VPA6</accession>
<feature type="transmembrane region" description="Helical" evidence="1">
    <location>
        <begin position="130"/>
        <end position="149"/>
    </location>
</feature>
<sequence>MTEIVSEKTKERYYFIDALRGLALINMVLYHFSYDIFVIYGQNPDWLGSPAAFFRQQGICWSFILISGFSWRFGKAGNLKRGLFLNGLGLLITVVTWLVIPDEVIFFGILNFIGCAVLLTIPFSKLGEKIPSLLGAGICLILFALTYHIQSGYLQLGGEILNLPDALYSGVLTILGFPGPGFYSSDYFPILPWIFLYWTGWFLYPLIMKSKGIRRFLSIRIPLLSSIGKKTIWVYVLHQPILMGICIAWSSFFL</sequence>
<keyword evidence="1" id="KW-0812">Transmembrane</keyword>
<dbReference type="InterPro" id="IPR012429">
    <property type="entry name" value="HGSNAT_cat"/>
</dbReference>
<reference evidence="3" key="2">
    <citation type="submission" date="2021-04" db="EMBL/GenBank/DDBJ databases">
        <authorList>
            <person name="Gilroy R."/>
        </authorList>
    </citation>
    <scope>NUCLEOTIDE SEQUENCE</scope>
    <source>
        <strain evidence="3">ChiHjej12B11-1927</strain>
    </source>
</reference>
<name>A0A9D1VPA6_9FIRM</name>
<feature type="transmembrane region" description="Helical" evidence="1">
    <location>
        <begin position="232"/>
        <end position="252"/>
    </location>
</feature>
<feature type="transmembrane region" description="Helical" evidence="1">
    <location>
        <begin position="21"/>
        <end position="40"/>
    </location>
</feature>
<feature type="transmembrane region" description="Helical" evidence="1">
    <location>
        <begin position="106"/>
        <end position="123"/>
    </location>
</feature>
<feature type="transmembrane region" description="Helical" evidence="1">
    <location>
        <begin position="187"/>
        <end position="207"/>
    </location>
</feature>
<evidence type="ECO:0000256" key="1">
    <source>
        <dbReference type="SAM" id="Phobius"/>
    </source>
</evidence>
<feature type="transmembrane region" description="Helical" evidence="1">
    <location>
        <begin position="52"/>
        <end position="71"/>
    </location>
</feature>
<dbReference type="Proteomes" id="UP000824230">
    <property type="component" value="Unassembled WGS sequence"/>
</dbReference>
<gene>
    <name evidence="3" type="ORF">H9738_14795</name>
</gene>
<evidence type="ECO:0000259" key="2">
    <source>
        <dbReference type="Pfam" id="PF07786"/>
    </source>
</evidence>
<evidence type="ECO:0000313" key="4">
    <source>
        <dbReference type="Proteomes" id="UP000824230"/>
    </source>
</evidence>
<keyword evidence="1" id="KW-1133">Transmembrane helix</keyword>
<reference evidence="3" key="1">
    <citation type="journal article" date="2021" name="PeerJ">
        <title>Extensive microbial diversity within the chicken gut microbiome revealed by metagenomics and culture.</title>
        <authorList>
            <person name="Gilroy R."/>
            <person name="Ravi A."/>
            <person name="Getino M."/>
            <person name="Pursley I."/>
            <person name="Horton D.L."/>
            <person name="Alikhan N.F."/>
            <person name="Baker D."/>
            <person name="Gharbi K."/>
            <person name="Hall N."/>
            <person name="Watson M."/>
            <person name="Adriaenssens E.M."/>
            <person name="Foster-Nyarko E."/>
            <person name="Jarju S."/>
            <person name="Secka A."/>
            <person name="Antonio M."/>
            <person name="Oren A."/>
            <person name="Chaudhuri R.R."/>
            <person name="La Ragione R."/>
            <person name="Hildebrand F."/>
            <person name="Pallen M.J."/>
        </authorList>
    </citation>
    <scope>NUCLEOTIDE SEQUENCE</scope>
    <source>
        <strain evidence="3">ChiHjej12B11-1927</strain>
    </source>
</reference>
<organism evidence="3 4">
    <name type="scientific">Candidatus Blautia pullistercoris</name>
    <dbReference type="NCBI Taxonomy" id="2838499"/>
    <lineage>
        <taxon>Bacteria</taxon>
        <taxon>Bacillati</taxon>
        <taxon>Bacillota</taxon>
        <taxon>Clostridia</taxon>
        <taxon>Lachnospirales</taxon>
        <taxon>Lachnospiraceae</taxon>
        <taxon>Blautia</taxon>
    </lineage>
</organism>
<proteinExistence type="predicted"/>
<feature type="domain" description="Heparan-alpha-glucosaminide N-acetyltransferase catalytic" evidence="2">
    <location>
        <begin position="12"/>
        <end position="240"/>
    </location>
</feature>
<dbReference type="EMBL" id="DXFG01000336">
    <property type="protein sequence ID" value="HIX39107.1"/>
    <property type="molecule type" value="Genomic_DNA"/>
</dbReference>
<feature type="transmembrane region" description="Helical" evidence="1">
    <location>
        <begin position="83"/>
        <end position="100"/>
    </location>
</feature>
<keyword evidence="1" id="KW-0472">Membrane</keyword>
<dbReference type="AlphaFoldDB" id="A0A9D1VPA6"/>